<keyword evidence="4 6" id="KW-0539">Nucleus</keyword>
<comment type="function">
    <text evidence="6">Functions as a component of both the DNA-binding general transcription initiation factor complex TFIID and the transcription coactivator SAGA complex. Binding of TFIID to a promoter (with or without TATA element) is the initial step in pre-initiation complex (PIC) formation. TFIID plays a key role in the regulation of gene expression by RNA polymerase II through different activities such as transcription activator interaction, core promoter recognition and selectivity, TFIIA and TFIIB interaction, chromatin modification (histone acetylation by TAF1), facilitation of DNA opening and initiation of transcription. SAGA acts as a general cofactor required for essentially all RNA polymerase II transcription. At the promoters, SAGA is required for transcription pre-initiation complex (PIC) recruitment. It influences RNA polymerase II transcriptional activity through different activities such as TBP interaction (via core/TAF module) and promoter selectivity, interaction with transcription activators (via Tra1/SPT module), and chromatin modification through histone acetylation (via HAT module) and deubiquitination (via DUB module). SAGA preferentially acetylates histones H3 (to form H3K9ac, H3K14ac, H3K18ac and H3K23ac) and H2B and deubiquitinates histone H2B. SAGA interacts with DNA via upstream activating sequences (UASs).</text>
</comment>
<dbReference type="PANTHER" id="PTHR21242">
    <property type="entry name" value="TRANSCRIPTION INITIATION FACTOR TFIID SUBUNIT 10"/>
    <property type="match status" value="1"/>
</dbReference>
<keyword evidence="9" id="KW-1185">Reference proteome</keyword>
<dbReference type="EMBL" id="MCGR01000058">
    <property type="protein sequence ID" value="ORY69157.1"/>
    <property type="molecule type" value="Genomic_DNA"/>
</dbReference>
<dbReference type="PANTHER" id="PTHR21242:SF0">
    <property type="entry name" value="TRANSCRIPTION INITIATION FACTOR TFIID SUBUNIT 10"/>
    <property type="match status" value="1"/>
</dbReference>
<feature type="region of interest" description="Disordered" evidence="7">
    <location>
        <begin position="50"/>
        <end position="69"/>
    </location>
</feature>
<dbReference type="InterPro" id="IPR003923">
    <property type="entry name" value="TAF10"/>
</dbReference>
<evidence type="ECO:0000256" key="4">
    <source>
        <dbReference type="ARBA" id="ARBA00023242"/>
    </source>
</evidence>
<dbReference type="PIRSF" id="PIRSF017246">
    <property type="entry name" value="TFIID_TAF10"/>
    <property type="match status" value="1"/>
</dbReference>
<evidence type="ECO:0000313" key="8">
    <source>
        <dbReference type="EMBL" id="ORY69157.1"/>
    </source>
</evidence>
<feature type="region of interest" description="Disordered" evidence="7">
    <location>
        <begin position="1"/>
        <end position="38"/>
    </location>
</feature>
<proteinExistence type="inferred from homology"/>
<dbReference type="STRING" id="106004.A0A1Y2ECM0"/>
<dbReference type="GO" id="GO:1990841">
    <property type="term" value="F:promoter-specific chromatin binding"/>
    <property type="evidence" value="ECO:0007669"/>
    <property type="project" value="TreeGrafter"/>
</dbReference>
<sequence length="185" mass="20300">MNPAAFQNVPSSSAPQQQPIASTSAAQPQANGSTNALEIGMGMDIDLSQFEGVPLPELERPKSKKELEQEKKDLELGELLDMMDEWKPIIPDEVTDYYLQRSGFETDDVRVKRLLALAAQRFVSSISADAFQYARTRTASGTGSRTKESSTAKAKARTRTTLTMEDLSAALKEYGVGAERAAYYL</sequence>
<evidence type="ECO:0000313" key="9">
    <source>
        <dbReference type="Proteomes" id="UP000193467"/>
    </source>
</evidence>
<reference evidence="8 9" key="1">
    <citation type="submission" date="2016-07" db="EMBL/GenBank/DDBJ databases">
        <title>Pervasive Adenine N6-methylation of Active Genes in Fungi.</title>
        <authorList>
            <consortium name="DOE Joint Genome Institute"/>
            <person name="Mondo S.J."/>
            <person name="Dannebaum R.O."/>
            <person name="Kuo R.C."/>
            <person name="Labutti K."/>
            <person name="Haridas S."/>
            <person name="Kuo A."/>
            <person name="Salamov A."/>
            <person name="Ahrendt S.R."/>
            <person name="Lipzen A."/>
            <person name="Sullivan W."/>
            <person name="Andreopoulos W.B."/>
            <person name="Clum A."/>
            <person name="Lindquist E."/>
            <person name="Daum C."/>
            <person name="Ramamoorthy G.K."/>
            <person name="Gryganskyi A."/>
            <person name="Culley D."/>
            <person name="Magnuson J.K."/>
            <person name="James T.Y."/>
            <person name="O'Malley M.A."/>
            <person name="Stajich J.E."/>
            <person name="Spatafora J.W."/>
            <person name="Visel A."/>
            <person name="Grigoriev I.V."/>
        </authorList>
    </citation>
    <scope>NUCLEOTIDE SEQUENCE [LARGE SCALE GENOMIC DNA]</scope>
    <source>
        <strain evidence="8 9">62-1032</strain>
    </source>
</reference>
<protein>
    <recommendedName>
        <fullName evidence="6">Transcription initiation factor TFIID subunit 10</fullName>
    </recommendedName>
</protein>
<keyword evidence="2 6" id="KW-0805">Transcription regulation</keyword>
<dbReference type="GO" id="GO:0006367">
    <property type="term" value="P:transcription initiation at RNA polymerase II promoter"/>
    <property type="evidence" value="ECO:0007669"/>
    <property type="project" value="TreeGrafter"/>
</dbReference>
<dbReference type="FunCoup" id="A0A1Y2ECM0">
    <property type="interactions" value="215"/>
</dbReference>
<comment type="caution">
    <text evidence="8">The sequence shown here is derived from an EMBL/GenBank/DDBJ whole genome shotgun (WGS) entry which is preliminary data.</text>
</comment>
<dbReference type="GO" id="GO:0000124">
    <property type="term" value="C:SAGA complex"/>
    <property type="evidence" value="ECO:0007669"/>
    <property type="project" value="TreeGrafter"/>
</dbReference>
<evidence type="ECO:0000256" key="1">
    <source>
        <dbReference type="ARBA" id="ARBA00004123"/>
    </source>
</evidence>
<dbReference type="AlphaFoldDB" id="A0A1Y2ECM0"/>
<dbReference type="GO" id="GO:0016251">
    <property type="term" value="F:RNA polymerase II general transcription initiation factor activity"/>
    <property type="evidence" value="ECO:0007669"/>
    <property type="project" value="TreeGrafter"/>
</dbReference>
<comment type="similarity">
    <text evidence="5 6">Belongs to the TAF10 family.</text>
</comment>
<gene>
    <name evidence="8" type="ORF">BCR35DRAFT_308182</name>
</gene>
<keyword evidence="8" id="KW-0396">Initiation factor</keyword>
<evidence type="ECO:0000256" key="2">
    <source>
        <dbReference type="ARBA" id="ARBA00023015"/>
    </source>
</evidence>
<dbReference type="OrthoDB" id="154356at2759"/>
<dbReference type="CDD" id="cd07982">
    <property type="entry name" value="HFD_TAF10"/>
    <property type="match status" value="1"/>
</dbReference>
<feature type="compositionally biased region" description="Basic and acidic residues" evidence="7">
    <location>
        <begin position="57"/>
        <end position="69"/>
    </location>
</feature>
<evidence type="ECO:0000256" key="3">
    <source>
        <dbReference type="ARBA" id="ARBA00023163"/>
    </source>
</evidence>
<accession>A0A1Y2ECM0</accession>
<name>A0A1Y2ECM0_9BASI</name>
<dbReference type="InParanoid" id="A0A1Y2ECM0"/>
<feature type="compositionally biased region" description="Low complexity" evidence="7">
    <location>
        <begin position="10"/>
        <end position="30"/>
    </location>
</feature>
<comment type="subcellular location">
    <subcellularLocation>
        <location evidence="1 6">Nucleus</location>
    </subcellularLocation>
</comment>
<evidence type="ECO:0000256" key="5">
    <source>
        <dbReference type="ARBA" id="ARBA00025730"/>
    </source>
</evidence>
<dbReference type="PRINTS" id="PR01443">
    <property type="entry name" value="TFIID30KDSUB"/>
</dbReference>
<keyword evidence="8" id="KW-0648">Protein biosynthesis</keyword>
<evidence type="ECO:0000256" key="7">
    <source>
        <dbReference type="SAM" id="MobiDB-lite"/>
    </source>
</evidence>
<dbReference type="GO" id="GO:0003743">
    <property type="term" value="F:translation initiation factor activity"/>
    <property type="evidence" value="ECO:0007669"/>
    <property type="project" value="UniProtKB-KW"/>
</dbReference>
<evidence type="ECO:0000256" key="6">
    <source>
        <dbReference type="PIRNR" id="PIRNR017246"/>
    </source>
</evidence>
<dbReference type="GO" id="GO:0005669">
    <property type="term" value="C:transcription factor TFIID complex"/>
    <property type="evidence" value="ECO:0007669"/>
    <property type="project" value="TreeGrafter"/>
</dbReference>
<keyword evidence="3 6" id="KW-0804">Transcription</keyword>
<organism evidence="8 9">
    <name type="scientific">Leucosporidium creatinivorum</name>
    <dbReference type="NCBI Taxonomy" id="106004"/>
    <lineage>
        <taxon>Eukaryota</taxon>
        <taxon>Fungi</taxon>
        <taxon>Dikarya</taxon>
        <taxon>Basidiomycota</taxon>
        <taxon>Pucciniomycotina</taxon>
        <taxon>Microbotryomycetes</taxon>
        <taxon>Leucosporidiales</taxon>
        <taxon>Leucosporidium</taxon>
    </lineage>
</organism>
<dbReference type="Proteomes" id="UP000193467">
    <property type="component" value="Unassembled WGS sequence"/>
</dbReference>
<dbReference type="Pfam" id="PF03540">
    <property type="entry name" value="TAF10"/>
    <property type="match status" value="1"/>
</dbReference>